<evidence type="ECO:0008006" key="3">
    <source>
        <dbReference type="Google" id="ProtNLM"/>
    </source>
</evidence>
<organism evidence="1 2">
    <name type="scientific">Peptoniphilus ovalis</name>
    <dbReference type="NCBI Taxonomy" id="2841503"/>
    <lineage>
        <taxon>Bacteria</taxon>
        <taxon>Bacillati</taxon>
        <taxon>Bacillota</taxon>
        <taxon>Tissierellia</taxon>
        <taxon>Tissierellales</taxon>
        <taxon>Peptoniphilaceae</taxon>
        <taxon>Peptoniphilus</taxon>
    </lineage>
</organism>
<sequence>MMALSTIFMSLALVVVSIFGALGENIKSMDFRNAQIEISGENISTLDGEETKDNFRIAGIKEGKNSNFNLKTKSYDLNYFYDGENTYFNREAVLKNAGNRADDSLKEVKEDYIKIKGDEAFGFEEKYNLGFIPKAFDLLEDEKFVDSVIKISQFIAKSDELPKAEGNSYKFDIAELLQNENLNSYISKNYKEVEDELIYILNKVSGDEKLDKKFLEEAFKEINPKDIKEIAKVFKGSYIVFKVNDSKGLDFDVEIKFSLNGENEKESMSYLIKANVKVDESSAKVEFPKSFKEVRSNEFSDFFLSTYSDLAVINLNINGENKNISYKKDSHPILTDDSIYVDRHVIDQIIPKDFKDVEFKEDSIKIKDKEIKMKDGLYPLRKIAEALGYNVEYTMGDAPRFYVDLNKEEKL</sequence>
<dbReference type="EMBL" id="JAHLQO010000001">
    <property type="protein sequence ID" value="MBU5668550.1"/>
    <property type="molecule type" value="Genomic_DNA"/>
</dbReference>
<evidence type="ECO:0000313" key="1">
    <source>
        <dbReference type="EMBL" id="MBU5668550.1"/>
    </source>
</evidence>
<accession>A0ABS6FH43</accession>
<protein>
    <recommendedName>
        <fullName evidence="3">Copper amine oxidase N-terminal domain</fullName>
    </recommendedName>
</protein>
<keyword evidence="2" id="KW-1185">Reference proteome</keyword>
<comment type="caution">
    <text evidence="1">The sequence shown here is derived from an EMBL/GenBank/DDBJ whole genome shotgun (WGS) entry which is preliminary data.</text>
</comment>
<gene>
    <name evidence="1" type="ORF">KQI68_01715</name>
</gene>
<name>A0ABS6FH43_9FIRM</name>
<proteinExistence type="predicted"/>
<evidence type="ECO:0000313" key="2">
    <source>
        <dbReference type="Proteomes" id="UP000783742"/>
    </source>
</evidence>
<dbReference type="RefSeq" id="WP_216548340.1">
    <property type="nucleotide sequence ID" value="NZ_JAHLQO010000001.1"/>
</dbReference>
<reference evidence="1 2" key="1">
    <citation type="submission" date="2021-06" db="EMBL/GenBank/DDBJ databases">
        <authorList>
            <person name="Sun Q."/>
            <person name="Li D."/>
        </authorList>
    </citation>
    <scope>NUCLEOTIDE SEQUENCE [LARGE SCALE GENOMIC DNA]</scope>
    <source>
        <strain evidence="1 2">MSJ-1</strain>
    </source>
</reference>
<dbReference type="Proteomes" id="UP000783742">
    <property type="component" value="Unassembled WGS sequence"/>
</dbReference>